<proteinExistence type="predicted"/>
<protein>
    <submittedName>
        <fullName evidence="1">Uncharacterized protein</fullName>
    </submittedName>
</protein>
<comment type="caution">
    <text evidence="1">The sequence shown here is derived from an EMBL/GenBank/DDBJ whole genome shotgun (WGS) entry which is preliminary data.</text>
</comment>
<evidence type="ECO:0000313" key="2">
    <source>
        <dbReference type="Proteomes" id="UP001151760"/>
    </source>
</evidence>
<accession>A0ABQ5I1Z3</accession>
<evidence type="ECO:0000313" key="1">
    <source>
        <dbReference type="EMBL" id="GJT94063.1"/>
    </source>
</evidence>
<gene>
    <name evidence="1" type="ORF">Tco_1082908</name>
</gene>
<organism evidence="1 2">
    <name type="scientific">Tanacetum coccineum</name>
    <dbReference type="NCBI Taxonomy" id="301880"/>
    <lineage>
        <taxon>Eukaryota</taxon>
        <taxon>Viridiplantae</taxon>
        <taxon>Streptophyta</taxon>
        <taxon>Embryophyta</taxon>
        <taxon>Tracheophyta</taxon>
        <taxon>Spermatophyta</taxon>
        <taxon>Magnoliopsida</taxon>
        <taxon>eudicotyledons</taxon>
        <taxon>Gunneridae</taxon>
        <taxon>Pentapetalae</taxon>
        <taxon>asterids</taxon>
        <taxon>campanulids</taxon>
        <taxon>Asterales</taxon>
        <taxon>Asteraceae</taxon>
        <taxon>Asteroideae</taxon>
        <taxon>Anthemideae</taxon>
        <taxon>Anthemidinae</taxon>
        <taxon>Tanacetum</taxon>
    </lineage>
</organism>
<keyword evidence="2" id="KW-1185">Reference proteome</keyword>
<name>A0ABQ5I1Z3_9ASTR</name>
<sequence length="296" mass="33332">MSECGSLNFNWEVQLVVHVYIHTGLVVEEEWGVAGSGLDMTSRKRWCVDGASTDSESTRNDGVDINVFHRRVSRETCEYMYSLDGKGEIIRTGWLTLVEDMYRDNTQSDSSLISTDERLTRVIFYYTDGDFMDMTRIQGEEIECVWMSDGYTMCDTDVHMGGGRVGGGGDSGVKMFTVGWCDCRMYMTDVVGEDGEGCGVGGECSACGSWCVIMEHLVKINAKAHNLELKQRHLKNLFLTTYTPYPSRRYGVSVPALHQIPRRLKIQYAVLMALTDEERDMLAKKVPEMVNGSRPL</sequence>
<reference evidence="1" key="1">
    <citation type="journal article" date="2022" name="Int. J. Mol. Sci.">
        <title>Draft Genome of Tanacetum Coccineum: Genomic Comparison of Closely Related Tanacetum-Family Plants.</title>
        <authorList>
            <person name="Yamashiro T."/>
            <person name="Shiraishi A."/>
            <person name="Nakayama K."/>
            <person name="Satake H."/>
        </authorList>
    </citation>
    <scope>NUCLEOTIDE SEQUENCE</scope>
</reference>
<reference evidence="1" key="2">
    <citation type="submission" date="2022-01" db="EMBL/GenBank/DDBJ databases">
        <authorList>
            <person name="Yamashiro T."/>
            <person name="Shiraishi A."/>
            <person name="Satake H."/>
            <person name="Nakayama K."/>
        </authorList>
    </citation>
    <scope>NUCLEOTIDE SEQUENCE</scope>
</reference>
<dbReference type="Proteomes" id="UP001151760">
    <property type="component" value="Unassembled WGS sequence"/>
</dbReference>
<dbReference type="EMBL" id="BQNB010020261">
    <property type="protein sequence ID" value="GJT94063.1"/>
    <property type="molecule type" value="Genomic_DNA"/>
</dbReference>